<dbReference type="Proteomes" id="UP001221338">
    <property type="component" value="Unassembled WGS sequence"/>
</dbReference>
<gene>
    <name evidence="1" type="ORF">FYW06_28185</name>
    <name evidence="2" type="ORF">P6U22_26535</name>
</gene>
<sequence>MNKLKLTSLTKKELFNINGGNVKFVSTSTNLSYYPTKWGKNLGKWISSKVK</sequence>
<name>A0A5M9GJX9_9BACI</name>
<organism evidence="1 3">
    <name type="scientific">Bacillus paranthracis</name>
    <dbReference type="NCBI Taxonomy" id="2026186"/>
    <lineage>
        <taxon>Bacteria</taxon>
        <taxon>Bacillati</taxon>
        <taxon>Bacillota</taxon>
        <taxon>Bacilli</taxon>
        <taxon>Bacillales</taxon>
        <taxon>Bacillaceae</taxon>
        <taxon>Bacillus</taxon>
        <taxon>Bacillus cereus group</taxon>
    </lineage>
</organism>
<dbReference type="NCBIfam" id="TIGR01847">
    <property type="entry name" value="bacteriocin_sig"/>
    <property type="match status" value="1"/>
</dbReference>
<dbReference type="EMBL" id="JARPRV010000030">
    <property type="protein sequence ID" value="MDG0944694.1"/>
    <property type="molecule type" value="Genomic_DNA"/>
</dbReference>
<evidence type="ECO:0000313" key="2">
    <source>
        <dbReference type="EMBL" id="MDG0944694.1"/>
    </source>
</evidence>
<reference evidence="1 3" key="1">
    <citation type="submission" date="2019-09" db="EMBL/GenBank/DDBJ databases">
        <authorList>
            <person name="Geng P."/>
            <person name="Wan X."/>
            <person name="Zhou G."/>
            <person name="Yuan Z."/>
            <person name="Hu X."/>
        </authorList>
    </citation>
    <scope>NUCLEOTIDE SEQUENCE [LARGE SCALE GENOMIC DNA]</scope>
    <source>
        <strain evidence="1 3">EFR-4</strain>
    </source>
</reference>
<dbReference type="Proteomes" id="UP000325411">
    <property type="component" value="Unassembled WGS sequence"/>
</dbReference>
<dbReference type="InterPro" id="IPR010133">
    <property type="entry name" value="Bacteriocin_signal_seq"/>
</dbReference>
<proteinExistence type="predicted"/>
<dbReference type="AlphaFoldDB" id="A0A5M9GJX9"/>
<protein>
    <submittedName>
        <fullName evidence="1">Bacteriocin</fullName>
    </submittedName>
</protein>
<evidence type="ECO:0000313" key="3">
    <source>
        <dbReference type="Proteomes" id="UP000325411"/>
    </source>
</evidence>
<reference evidence="2 4" key="2">
    <citation type="submission" date="2023-03" db="EMBL/GenBank/DDBJ databases">
        <title>Genetic diversity of Bacillus cereus sensu lato isolates from Slovenia.</title>
        <authorList>
            <person name="Abdelli M."/>
        </authorList>
    </citation>
    <scope>NUCLEOTIDE SEQUENCE [LARGE SCALE GENOMIC DNA]</scope>
    <source>
        <strain evidence="2 4">SIBC61B</strain>
    </source>
</reference>
<evidence type="ECO:0000313" key="1">
    <source>
        <dbReference type="EMBL" id="KAA8472988.1"/>
    </source>
</evidence>
<keyword evidence="4" id="KW-1185">Reference proteome</keyword>
<comment type="caution">
    <text evidence="1">The sequence shown here is derived from an EMBL/GenBank/DDBJ whole genome shotgun (WGS) entry which is preliminary data.</text>
</comment>
<accession>A0A5M9GJX9</accession>
<dbReference type="RefSeq" id="WP_001037559.1">
    <property type="nucleotide sequence ID" value="NZ_CP047087.1"/>
</dbReference>
<dbReference type="EMBL" id="VXCE01000045">
    <property type="protein sequence ID" value="KAA8472988.1"/>
    <property type="molecule type" value="Genomic_DNA"/>
</dbReference>
<evidence type="ECO:0000313" key="4">
    <source>
        <dbReference type="Proteomes" id="UP001221338"/>
    </source>
</evidence>